<evidence type="ECO:0000259" key="3">
    <source>
        <dbReference type="SMART" id="SM00062"/>
    </source>
</evidence>
<proteinExistence type="inferred from homology"/>
<name>A0A0K1JRW2_9BACL</name>
<dbReference type="PROSITE" id="PS51257">
    <property type="entry name" value="PROKAR_LIPOPROTEIN"/>
    <property type="match status" value="1"/>
</dbReference>
<dbReference type="InterPro" id="IPR001638">
    <property type="entry name" value="Solute-binding_3/MltF_N"/>
</dbReference>
<evidence type="ECO:0000256" key="1">
    <source>
        <dbReference type="ARBA" id="ARBA00010742"/>
    </source>
</evidence>
<sequence>MYKVQVHRKKQSFAWILASGLALSVLVTGCGQQSAAPQPAVSEQAGKSDQAQKQDQTFELNVGYGQSLGTQLGFIAEYEGYFKEQNLKVNFVPFASTADGLNGLQAGKIDVGVSFGTAGPLTFISQGSDFSIIGGHLSGGSPVYAKKENQDQFKTIEGFRGKKVGTLRLYTGDIVFRSALSQAGIDWKKDIELIEFKNNSMLLEAIKSGKVDVGVGSPGTLYEAEEGGLVAVTWSNDLQPDHVCCRIVAKTGDVKEKREAFKRFLKAIIKAERDKEKDPKVTIDASRPHIRLDDKIMEKSIIEPHMLNHSDPNKKEIVKMWENMNDIGYIKEGKDIDITKYIDTSLYKEAVEELIASEPDEPFFQKVKERFNQQNIG</sequence>
<dbReference type="InterPro" id="IPR015168">
    <property type="entry name" value="SsuA/THI5"/>
</dbReference>
<accession>A0A0K1JRW2</accession>
<evidence type="ECO:0000313" key="4">
    <source>
        <dbReference type="EMBL" id="AKU19462.1"/>
    </source>
</evidence>
<feature type="chain" id="PRO_5005462266" description="Solute-binding protein family 3/N-terminal domain-containing protein" evidence="2">
    <location>
        <begin position="36"/>
        <end position="377"/>
    </location>
</feature>
<dbReference type="SUPFAM" id="SSF53850">
    <property type="entry name" value="Periplasmic binding protein-like II"/>
    <property type="match status" value="1"/>
</dbReference>
<dbReference type="EMBL" id="KR057882">
    <property type="protein sequence ID" value="AKU19462.1"/>
    <property type="molecule type" value="Genomic_DNA"/>
</dbReference>
<dbReference type="SMART" id="SM00062">
    <property type="entry name" value="PBPb"/>
    <property type="match status" value="1"/>
</dbReference>
<protein>
    <recommendedName>
        <fullName evidence="3">Solute-binding protein family 3/N-terminal domain-containing protein</fullName>
    </recommendedName>
</protein>
<dbReference type="AlphaFoldDB" id="A0A0K1JRW2"/>
<feature type="signal peptide" evidence="2">
    <location>
        <begin position="1"/>
        <end position="35"/>
    </location>
</feature>
<dbReference type="Gene3D" id="3.40.190.10">
    <property type="entry name" value="Periplasmic binding protein-like II"/>
    <property type="match status" value="2"/>
</dbReference>
<dbReference type="Pfam" id="PF09084">
    <property type="entry name" value="NMT1"/>
    <property type="match status" value="1"/>
</dbReference>
<comment type="similarity">
    <text evidence="1">Belongs to the bacterial solute-binding protein SsuA/TauA family.</text>
</comment>
<dbReference type="PANTHER" id="PTHR30024">
    <property type="entry name" value="ALIPHATIC SULFONATES-BINDING PROTEIN-RELATED"/>
    <property type="match status" value="1"/>
</dbReference>
<feature type="domain" description="Solute-binding protein family 3/N-terminal" evidence="3">
    <location>
        <begin position="59"/>
        <end position="280"/>
    </location>
</feature>
<organism evidence="4">
    <name type="scientific">Paenibacillus sp. 32O-Y</name>
    <dbReference type="NCBI Taxonomy" id="1695219"/>
    <lineage>
        <taxon>Bacteria</taxon>
        <taxon>Bacillati</taxon>
        <taxon>Bacillota</taxon>
        <taxon>Bacilli</taxon>
        <taxon>Bacillales</taxon>
        <taxon>Paenibacillaceae</taxon>
        <taxon>Paenibacillus</taxon>
    </lineage>
</organism>
<keyword evidence="2" id="KW-0732">Signal</keyword>
<evidence type="ECO:0000256" key="2">
    <source>
        <dbReference type="SAM" id="SignalP"/>
    </source>
</evidence>
<reference evidence="4" key="1">
    <citation type="journal article" date="2015" name="Biotechnol. Lett.">
        <title>Isolation and characterization of an interactive culture of two Paenibacillus species with moderately thermophilic desulfurization ability.</title>
        <authorList>
            <person name="Wang J."/>
            <person name="Davaadelger B."/>
            <person name="Salazar J.K."/>
            <person name="Butler R.R.III."/>
            <person name="Pombert J.F."/>
            <person name="Kilbane J.J."/>
            <person name="Stark B.C."/>
        </authorList>
    </citation>
    <scope>NUCLEOTIDE SEQUENCE</scope>
    <source>
        <strain evidence="4">32O-Y</strain>
    </source>
</reference>